<accession>A0A4Z0WD73</accession>
<evidence type="ECO:0000256" key="10">
    <source>
        <dbReference type="ARBA" id="ARBA00022917"/>
    </source>
</evidence>
<organism evidence="15 16">
    <name type="scientific">Natronospirillum operosum</name>
    <dbReference type="NCBI Taxonomy" id="2759953"/>
    <lineage>
        <taxon>Bacteria</taxon>
        <taxon>Pseudomonadati</taxon>
        <taxon>Pseudomonadota</taxon>
        <taxon>Gammaproteobacteria</taxon>
        <taxon>Oceanospirillales</taxon>
        <taxon>Natronospirillaceae</taxon>
        <taxon>Natronospirillum</taxon>
    </lineage>
</organism>
<dbReference type="Pfam" id="PF01406">
    <property type="entry name" value="tRNA-synt_1e"/>
    <property type="match status" value="1"/>
</dbReference>
<dbReference type="GO" id="GO:0004817">
    <property type="term" value="F:cysteine-tRNA ligase activity"/>
    <property type="evidence" value="ECO:0007669"/>
    <property type="project" value="UniProtKB-UniRule"/>
</dbReference>
<dbReference type="SMART" id="SM00840">
    <property type="entry name" value="DALR_2"/>
    <property type="match status" value="1"/>
</dbReference>
<evidence type="ECO:0000313" key="15">
    <source>
        <dbReference type="EMBL" id="TGG95824.1"/>
    </source>
</evidence>
<keyword evidence="7 13" id="KW-0547">Nucleotide-binding</keyword>
<dbReference type="PRINTS" id="PR00983">
    <property type="entry name" value="TRNASYNTHCYS"/>
</dbReference>
<evidence type="ECO:0000256" key="11">
    <source>
        <dbReference type="ARBA" id="ARBA00023146"/>
    </source>
</evidence>
<dbReference type="Gene3D" id="3.40.50.620">
    <property type="entry name" value="HUPs"/>
    <property type="match status" value="1"/>
</dbReference>
<evidence type="ECO:0000256" key="4">
    <source>
        <dbReference type="ARBA" id="ARBA00022490"/>
    </source>
</evidence>
<evidence type="ECO:0000259" key="14">
    <source>
        <dbReference type="SMART" id="SM00840"/>
    </source>
</evidence>
<dbReference type="RefSeq" id="WP_135481800.1">
    <property type="nucleotide sequence ID" value="NZ_SRMF01000001.1"/>
</dbReference>
<feature type="binding site" evidence="13">
    <location>
        <position position="235"/>
    </location>
    <ligand>
        <name>Zn(2+)</name>
        <dbReference type="ChEBI" id="CHEBI:29105"/>
    </ligand>
</feature>
<dbReference type="PANTHER" id="PTHR10890">
    <property type="entry name" value="CYSTEINYL-TRNA SYNTHETASE"/>
    <property type="match status" value="1"/>
</dbReference>
<reference evidence="15 16" key="1">
    <citation type="submission" date="2019-04" db="EMBL/GenBank/DDBJ databases">
        <title>Natronospirillum operosus gen. nov., sp. nov., a haloalkaliphilic satellite isolated from decaying biomass of laboratory culture of cyanobacterium Geitlerinema sp. and proposal of Natronospirillaceae fam. nov. and Saccharospirillaceae fam. nov.</title>
        <authorList>
            <person name="Kevbrin V."/>
            <person name="Boltyanskaya Y."/>
            <person name="Koziaeva V."/>
            <person name="Grouzdev D.S."/>
            <person name="Park M."/>
            <person name="Cho J."/>
        </authorList>
    </citation>
    <scope>NUCLEOTIDE SEQUENCE [LARGE SCALE GENOMIC DNA]</scope>
    <source>
        <strain evidence="15 16">G-116</strain>
    </source>
</reference>
<dbReference type="GO" id="GO:0008270">
    <property type="term" value="F:zinc ion binding"/>
    <property type="evidence" value="ECO:0007669"/>
    <property type="project" value="UniProtKB-UniRule"/>
</dbReference>
<dbReference type="PANTHER" id="PTHR10890:SF3">
    <property type="entry name" value="CYSTEINE--TRNA LIGASE, CYTOPLASMIC"/>
    <property type="match status" value="1"/>
</dbReference>
<dbReference type="OrthoDB" id="9815130at2"/>
<name>A0A4Z0WD73_9GAMM</name>
<dbReference type="Gene3D" id="1.20.120.1910">
    <property type="entry name" value="Cysteine-tRNA ligase, C-terminal anti-codon recognition domain"/>
    <property type="match status" value="1"/>
</dbReference>
<evidence type="ECO:0000256" key="9">
    <source>
        <dbReference type="ARBA" id="ARBA00022840"/>
    </source>
</evidence>
<evidence type="ECO:0000256" key="7">
    <source>
        <dbReference type="ARBA" id="ARBA00022741"/>
    </source>
</evidence>
<keyword evidence="11 13" id="KW-0030">Aminoacyl-tRNA synthetase</keyword>
<dbReference type="HAMAP" id="MF_00041">
    <property type="entry name" value="Cys_tRNA_synth"/>
    <property type="match status" value="1"/>
</dbReference>
<dbReference type="SUPFAM" id="SSF52374">
    <property type="entry name" value="Nucleotidylyl transferase"/>
    <property type="match status" value="1"/>
</dbReference>
<keyword evidence="16" id="KW-1185">Reference proteome</keyword>
<evidence type="ECO:0000256" key="13">
    <source>
        <dbReference type="HAMAP-Rule" id="MF_00041"/>
    </source>
</evidence>
<proteinExistence type="inferred from homology"/>
<feature type="binding site" evidence="13">
    <location>
        <position position="272"/>
    </location>
    <ligand>
        <name>ATP</name>
        <dbReference type="ChEBI" id="CHEBI:30616"/>
    </ligand>
</feature>
<dbReference type="InterPro" id="IPR032678">
    <property type="entry name" value="tRNA-synt_1_cat_dom"/>
</dbReference>
<protein>
    <recommendedName>
        <fullName evidence="13">Cysteine--tRNA ligase</fullName>
        <ecNumber evidence="13">6.1.1.16</ecNumber>
    </recommendedName>
    <alternativeName>
        <fullName evidence="13">Cysteinyl-tRNA synthetase</fullName>
        <shortName evidence="13">CysRS</shortName>
    </alternativeName>
</protein>
<sequence length="470" mass="53228">MSIQIYNSLHNRKEPFQPLDPERVTLYVCGPTVYNYVHIGNARPAVVFDTFARVLRLFYARVDYARNITDIDDKINKAAHEAGEDIGTYSRRFTAAYHEDMAALHNLPPTIEPLATDHLDVMQELIGNLIRRGFAYESAGHVLFRVEAMSDYGRLSKRRTEDMIAGARVEVADYKESPMDFVLWKPSTEAHEPGWDSPWGYGRPGWHIECTAMINRHLGPTIDIHGGGHDLMFPHHENEVAQGTCCHDEPEDYVRYWMHNGMINVEGEKMSKSLGNFITVRDLLTRYPGEQLRVALLSAQYRSVLNWSDDLLAQARQTLDRFYGALRDTQSLPAADLSPAELRDSPVVRALCDDLNTPQALAELHQLTHRMYQTGAADAERARARAELLQGARLLGLLNHSPEHWFKVLAGTASSGNQALTPEQIEQALEDRKAAKKARDFARADAIREELDAAGVEIQDTREGTRWQWK</sequence>
<dbReference type="FunFam" id="3.40.50.620:FF:000068">
    <property type="entry name" value="Cysteine--tRNA ligase"/>
    <property type="match status" value="1"/>
</dbReference>
<dbReference type="InterPro" id="IPR024909">
    <property type="entry name" value="Cys-tRNA/MSH_ligase"/>
</dbReference>
<comment type="catalytic activity">
    <reaction evidence="12 13">
        <text>tRNA(Cys) + L-cysteine + ATP = L-cysteinyl-tRNA(Cys) + AMP + diphosphate</text>
        <dbReference type="Rhea" id="RHEA:17773"/>
        <dbReference type="Rhea" id="RHEA-COMP:9661"/>
        <dbReference type="Rhea" id="RHEA-COMP:9679"/>
        <dbReference type="ChEBI" id="CHEBI:30616"/>
        <dbReference type="ChEBI" id="CHEBI:33019"/>
        <dbReference type="ChEBI" id="CHEBI:35235"/>
        <dbReference type="ChEBI" id="CHEBI:78442"/>
        <dbReference type="ChEBI" id="CHEBI:78517"/>
        <dbReference type="ChEBI" id="CHEBI:456215"/>
        <dbReference type="EC" id="6.1.1.16"/>
    </reaction>
</comment>
<dbReference type="GO" id="GO:0005524">
    <property type="term" value="F:ATP binding"/>
    <property type="evidence" value="ECO:0007669"/>
    <property type="project" value="UniProtKB-UniRule"/>
</dbReference>
<evidence type="ECO:0000256" key="2">
    <source>
        <dbReference type="ARBA" id="ARBA00005594"/>
    </source>
</evidence>
<dbReference type="GO" id="GO:0006423">
    <property type="term" value="P:cysteinyl-tRNA aminoacylation"/>
    <property type="evidence" value="ECO:0007669"/>
    <property type="project" value="UniProtKB-UniRule"/>
</dbReference>
<keyword evidence="9 13" id="KW-0067">ATP-binding</keyword>
<dbReference type="GO" id="GO:0005829">
    <property type="term" value="C:cytosol"/>
    <property type="evidence" value="ECO:0007669"/>
    <property type="project" value="TreeGrafter"/>
</dbReference>
<feature type="short sequence motif" description="'HIGH' region" evidence="13">
    <location>
        <begin position="31"/>
        <end position="41"/>
    </location>
</feature>
<evidence type="ECO:0000256" key="1">
    <source>
        <dbReference type="ARBA" id="ARBA00004496"/>
    </source>
</evidence>
<evidence type="ECO:0000256" key="3">
    <source>
        <dbReference type="ARBA" id="ARBA00011245"/>
    </source>
</evidence>
<comment type="similarity">
    <text evidence="2 13">Belongs to the class-I aminoacyl-tRNA synthetase family.</text>
</comment>
<comment type="caution">
    <text evidence="15">The sequence shown here is derived from an EMBL/GenBank/DDBJ whole genome shotgun (WGS) entry which is preliminary data.</text>
</comment>
<dbReference type="CDD" id="cd00672">
    <property type="entry name" value="CysRS_core"/>
    <property type="match status" value="1"/>
</dbReference>
<dbReference type="InterPro" id="IPR015803">
    <property type="entry name" value="Cys-tRNA-ligase"/>
</dbReference>
<feature type="binding site" evidence="13">
    <location>
        <position position="210"/>
    </location>
    <ligand>
        <name>Zn(2+)</name>
        <dbReference type="ChEBI" id="CHEBI:29105"/>
    </ligand>
</feature>
<keyword evidence="10 13" id="KW-0648">Protein biosynthesis</keyword>
<evidence type="ECO:0000256" key="5">
    <source>
        <dbReference type="ARBA" id="ARBA00022598"/>
    </source>
</evidence>
<evidence type="ECO:0000256" key="6">
    <source>
        <dbReference type="ARBA" id="ARBA00022723"/>
    </source>
</evidence>
<dbReference type="SUPFAM" id="SSF47323">
    <property type="entry name" value="Anticodon-binding domain of a subclass of class I aminoacyl-tRNA synthetases"/>
    <property type="match status" value="1"/>
</dbReference>
<dbReference type="EMBL" id="SRMF01000001">
    <property type="protein sequence ID" value="TGG95824.1"/>
    <property type="molecule type" value="Genomic_DNA"/>
</dbReference>
<dbReference type="Pfam" id="PF09190">
    <property type="entry name" value="DALR_2"/>
    <property type="match status" value="1"/>
</dbReference>
<dbReference type="InterPro" id="IPR009080">
    <property type="entry name" value="tRNAsynth_Ia_anticodon-bd"/>
</dbReference>
<feature type="binding site" evidence="13">
    <location>
        <position position="29"/>
    </location>
    <ligand>
        <name>Zn(2+)</name>
        <dbReference type="ChEBI" id="CHEBI:29105"/>
    </ligand>
</feature>
<gene>
    <name evidence="13" type="primary">cysS</name>
    <name evidence="15" type="ORF">E4656_05300</name>
</gene>
<feature type="short sequence motif" description="'KMSKS' region" evidence="13">
    <location>
        <begin position="269"/>
        <end position="273"/>
    </location>
</feature>
<dbReference type="NCBIfam" id="TIGR00435">
    <property type="entry name" value="cysS"/>
    <property type="match status" value="1"/>
</dbReference>
<dbReference type="AlphaFoldDB" id="A0A4Z0WD73"/>
<evidence type="ECO:0000256" key="12">
    <source>
        <dbReference type="ARBA" id="ARBA00047398"/>
    </source>
</evidence>
<keyword evidence="8 13" id="KW-0862">Zinc</keyword>
<feature type="binding site" evidence="13">
    <location>
        <position position="239"/>
    </location>
    <ligand>
        <name>Zn(2+)</name>
        <dbReference type="ChEBI" id="CHEBI:29105"/>
    </ligand>
</feature>
<dbReference type="EC" id="6.1.1.16" evidence="13"/>
<feature type="domain" description="Cysteinyl-tRNA synthetase class Ia DALR" evidence="14">
    <location>
        <begin position="346"/>
        <end position="406"/>
    </location>
</feature>
<evidence type="ECO:0000256" key="8">
    <source>
        <dbReference type="ARBA" id="ARBA00022833"/>
    </source>
</evidence>
<dbReference type="Proteomes" id="UP000297475">
    <property type="component" value="Unassembled WGS sequence"/>
</dbReference>
<dbReference type="InterPro" id="IPR015273">
    <property type="entry name" value="Cys-tRNA-synt_Ia_DALR"/>
</dbReference>
<evidence type="ECO:0000313" key="16">
    <source>
        <dbReference type="Proteomes" id="UP000297475"/>
    </source>
</evidence>
<dbReference type="InterPro" id="IPR014729">
    <property type="entry name" value="Rossmann-like_a/b/a_fold"/>
</dbReference>
<comment type="cofactor">
    <cofactor evidence="13">
        <name>Zn(2+)</name>
        <dbReference type="ChEBI" id="CHEBI:29105"/>
    </cofactor>
    <text evidence="13">Binds 1 zinc ion per subunit.</text>
</comment>
<keyword evidence="5 13" id="KW-0436">Ligase</keyword>
<keyword evidence="4 13" id="KW-0963">Cytoplasm</keyword>
<keyword evidence="6 13" id="KW-0479">Metal-binding</keyword>
<comment type="subcellular location">
    <subcellularLocation>
        <location evidence="1 13">Cytoplasm</location>
    </subcellularLocation>
</comment>
<comment type="subunit">
    <text evidence="3 13">Monomer.</text>
</comment>